<dbReference type="EC" id="4.2.1.108" evidence="3 8"/>
<dbReference type="EMBL" id="JAAIVJ010000007">
    <property type="protein sequence ID" value="NEY91212.1"/>
    <property type="molecule type" value="Genomic_DNA"/>
</dbReference>
<dbReference type="PANTHER" id="PTHR39289:SF1">
    <property type="entry name" value="L-ECTOINE SYNTHASE"/>
    <property type="match status" value="1"/>
</dbReference>
<evidence type="ECO:0000256" key="6">
    <source>
        <dbReference type="ARBA" id="ARBA00033271"/>
    </source>
</evidence>
<evidence type="ECO:0000256" key="4">
    <source>
        <dbReference type="ARBA" id="ARBA00019707"/>
    </source>
</evidence>
<dbReference type="Gene3D" id="2.60.120.10">
    <property type="entry name" value="Jelly Rolls"/>
    <property type="match status" value="1"/>
</dbReference>
<proteinExistence type="inferred from homology"/>
<sequence length="129" mass="13849">MIVRTLASVLGTAAHVKGEAFESRRILLAADGLGYSLHDTICKAGTEQRLEYRNHVETNYVIEGKGEVVNVATGQTWPLGPGTVYVLDHHEAHLLRAATDLRIICVFTPALTGQERHDASGSYPAPGGA</sequence>
<reference evidence="9 10" key="1">
    <citation type="submission" date="2020-02" db="EMBL/GenBank/DDBJ databases">
        <authorList>
            <person name="Chen W.-M."/>
        </authorList>
    </citation>
    <scope>NUCLEOTIDE SEQUENCE [LARGE SCALE GENOMIC DNA]</scope>
    <source>
        <strain evidence="9 10">KMS-5</strain>
    </source>
</reference>
<dbReference type="GO" id="GO:0019491">
    <property type="term" value="P:ectoine biosynthetic process"/>
    <property type="evidence" value="ECO:0007669"/>
    <property type="project" value="UniProtKB-UniRule"/>
</dbReference>
<dbReference type="Proteomes" id="UP000477782">
    <property type="component" value="Unassembled WGS sequence"/>
</dbReference>
<dbReference type="GO" id="GO:0033990">
    <property type="term" value="F:ectoine synthase activity"/>
    <property type="evidence" value="ECO:0007669"/>
    <property type="project" value="UniProtKB-EC"/>
</dbReference>
<comment type="similarity">
    <text evidence="2 8">Belongs to the ectoine synthase family.</text>
</comment>
<evidence type="ECO:0000256" key="1">
    <source>
        <dbReference type="ARBA" id="ARBA00005181"/>
    </source>
</evidence>
<dbReference type="InterPro" id="IPR010462">
    <property type="entry name" value="Ectoine_synth"/>
</dbReference>
<evidence type="ECO:0000256" key="7">
    <source>
        <dbReference type="ARBA" id="ARBA00048714"/>
    </source>
</evidence>
<dbReference type="UniPathway" id="UPA00067">
    <property type="reaction ID" value="UER00123"/>
</dbReference>
<protein>
    <recommendedName>
        <fullName evidence="4 8">L-ectoine synthase</fullName>
        <ecNumber evidence="3 8">4.2.1.108</ecNumber>
    </recommendedName>
    <alternativeName>
        <fullName evidence="6 8">N-acetyldiaminobutyrate dehydratase</fullName>
    </alternativeName>
</protein>
<dbReference type="InterPro" id="IPR011051">
    <property type="entry name" value="RmlC_Cupin_sf"/>
</dbReference>
<dbReference type="InterPro" id="IPR014710">
    <property type="entry name" value="RmlC-like_jellyroll"/>
</dbReference>
<evidence type="ECO:0000256" key="2">
    <source>
        <dbReference type="ARBA" id="ARBA00009637"/>
    </source>
</evidence>
<comment type="catalytic activity">
    <reaction evidence="7 8">
        <text>(2S)-4-acetamido-2-aminobutanoate = L-ectoine + H2O</text>
        <dbReference type="Rhea" id="RHEA:17281"/>
        <dbReference type="ChEBI" id="CHEBI:15377"/>
        <dbReference type="ChEBI" id="CHEBI:58515"/>
        <dbReference type="ChEBI" id="CHEBI:58929"/>
        <dbReference type="EC" id="4.2.1.108"/>
    </reaction>
</comment>
<dbReference type="HAMAP" id="MF_01255">
    <property type="entry name" value="Ectoine_synth"/>
    <property type="match status" value="1"/>
</dbReference>
<name>A0A6M0QXQ6_9RHOB</name>
<dbReference type="NCBIfam" id="NF009806">
    <property type="entry name" value="PRK13290.1"/>
    <property type="match status" value="1"/>
</dbReference>
<dbReference type="CDD" id="cd06978">
    <property type="entry name" value="cupin_EctC"/>
    <property type="match status" value="1"/>
</dbReference>
<evidence type="ECO:0000256" key="8">
    <source>
        <dbReference type="HAMAP-Rule" id="MF_01255"/>
    </source>
</evidence>
<accession>A0A6M0QXQ6</accession>
<organism evidence="9 10">
    <name type="scientific">Tabrizicola oligotrophica</name>
    <dbReference type="NCBI Taxonomy" id="2710650"/>
    <lineage>
        <taxon>Bacteria</taxon>
        <taxon>Pseudomonadati</taxon>
        <taxon>Pseudomonadota</taxon>
        <taxon>Alphaproteobacteria</taxon>
        <taxon>Rhodobacterales</taxon>
        <taxon>Paracoccaceae</taxon>
        <taxon>Tabrizicola</taxon>
    </lineage>
</organism>
<dbReference type="SUPFAM" id="SSF51182">
    <property type="entry name" value="RmlC-like cupins"/>
    <property type="match status" value="1"/>
</dbReference>
<evidence type="ECO:0000313" key="10">
    <source>
        <dbReference type="Proteomes" id="UP000477782"/>
    </source>
</evidence>
<comment type="caution">
    <text evidence="9">The sequence shown here is derived from an EMBL/GenBank/DDBJ whole genome shotgun (WGS) entry which is preliminary data.</text>
</comment>
<keyword evidence="5 8" id="KW-0456">Lyase</keyword>
<dbReference type="RefSeq" id="WP_164626405.1">
    <property type="nucleotide sequence ID" value="NZ_JAAIVJ010000007.1"/>
</dbReference>
<dbReference type="AlphaFoldDB" id="A0A6M0QXQ6"/>
<keyword evidence="10" id="KW-1185">Reference proteome</keyword>
<evidence type="ECO:0000256" key="5">
    <source>
        <dbReference type="ARBA" id="ARBA00023239"/>
    </source>
</evidence>
<comment type="pathway">
    <text evidence="1 8">Amine and polyamine biosynthesis; ectoine biosynthesis; L-ectoine from L-aspartate 4-semialdehyde: step 3/3.</text>
</comment>
<gene>
    <name evidence="8" type="primary">ectC</name>
    <name evidence="9" type="ORF">G4Z14_12975</name>
</gene>
<comment type="function">
    <text evidence="8">Catalyzes the circularization of gamma-N-acetyl-alpha,gamma-diaminobutyric acid (ADABA) to ectoine (1,4,5,6-tetrahydro-2-methyl-4-pyrimidine carboxylic acid), which is an excellent osmoprotectant.</text>
</comment>
<dbReference type="Pfam" id="PF06339">
    <property type="entry name" value="Ectoine_synth"/>
    <property type="match status" value="1"/>
</dbReference>
<dbReference type="PANTHER" id="PTHR39289">
    <property type="match status" value="1"/>
</dbReference>
<evidence type="ECO:0000256" key="3">
    <source>
        <dbReference type="ARBA" id="ARBA00013192"/>
    </source>
</evidence>
<evidence type="ECO:0000313" key="9">
    <source>
        <dbReference type="EMBL" id="NEY91212.1"/>
    </source>
</evidence>